<dbReference type="InterPro" id="IPR007712">
    <property type="entry name" value="RelE/ParE_toxin"/>
</dbReference>
<dbReference type="Proteomes" id="UP000179334">
    <property type="component" value="Unassembled WGS sequence"/>
</dbReference>
<reference evidence="2 3" key="1">
    <citation type="journal article" date="2016" name="Nat. Commun.">
        <title>Thousands of microbial genomes shed light on interconnected biogeochemical processes in an aquifer system.</title>
        <authorList>
            <person name="Anantharaman K."/>
            <person name="Brown C.T."/>
            <person name="Hug L.A."/>
            <person name="Sharon I."/>
            <person name="Castelle C.J."/>
            <person name="Probst A.J."/>
            <person name="Thomas B.C."/>
            <person name="Singh A."/>
            <person name="Wilkins M.J."/>
            <person name="Karaoz U."/>
            <person name="Brodie E.L."/>
            <person name="Williams K.H."/>
            <person name="Hubbard S.S."/>
            <person name="Banfield J.F."/>
        </authorList>
    </citation>
    <scope>NUCLEOTIDE SEQUENCE [LARGE SCALE GENOMIC DNA]</scope>
</reference>
<proteinExistence type="predicted"/>
<protein>
    <recommendedName>
        <fullName evidence="4">Plasmid stabilization protein</fullName>
    </recommendedName>
</protein>
<dbReference type="EMBL" id="MFSR01000010">
    <property type="protein sequence ID" value="OGI40938.1"/>
    <property type="molecule type" value="Genomic_DNA"/>
</dbReference>
<keyword evidence="1" id="KW-1277">Toxin-antitoxin system</keyword>
<accession>A0A1F6T737</accession>
<evidence type="ECO:0000313" key="3">
    <source>
        <dbReference type="Proteomes" id="UP000179334"/>
    </source>
</evidence>
<dbReference type="AlphaFoldDB" id="A0A1F6T737"/>
<name>A0A1F6T737_9PROT</name>
<dbReference type="Pfam" id="PF05016">
    <property type="entry name" value="ParE_toxin"/>
    <property type="match status" value="1"/>
</dbReference>
<dbReference type="InterPro" id="IPR035093">
    <property type="entry name" value="RelE/ParE_toxin_dom_sf"/>
</dbReference>
<dbReference type="Gene3D" id="3.30.2310.20">
    <property type="entry name" value="RelE-like"/>
    <property type="match status" value="1"/>
</dbReference>
<evidence type="ECO:0000313" key="2">
    <source>
        <dbReference type="EMBL" id="OGI40938.1"/>
    </source>
</evidence>
<comment type="caution">
    <text evidence="2">The sequence shown here is derived from an EMBL/GenBank/DDBJ whole genome shotgun (WGS) entry which is preliminary data.</text>
</comment>
<gene>
    <name evidence="2" type="ORF">A2V91_04970</name>
</gene>
<sequence>MSRRSVRVTRNFDKNLADIRRFLVEQEAPQAFQSVLEQLFGTVIPNLERFPEMGVDFLAKGPQSTEGLMRLETLKRRLGKNTSLREYISGDYLVLYALRGDNIYLLSIKHHRQLSFDLKEHWGR</sequence>
<evidence type="ECO:0000256" key="1">
    <source>
        <dbReference type="ARBA" id="ARBA00022649"/>
    </source>
</evidence>
<organism evidence="2 3">
    <name type="scientific">Candidatus Muproteobacteria bacterium RBG_16_64_10</name>
    <dbReference type="NCBI Taxonomy" id="1817757"/>
    <lineage>
        <taxon>Bacteria</taxon>
        <taxon>Pseudomonadati</taxon>
        <taxon>Pseudomonadota</taxon>
        <taxon>Candidatus Muproteobacteria</taxon>
    </lineage>
</organism>
<evidence type="ECO:0008006" key="4">
    <source>
        <dbReference type="Google" id="ProtNLM"/>
    </source>
</evidence>